<evidence type="ECO:0000313" key="4">
    <source>
        <dbReference type="Proteomes" id="UP000315677"/>
    </source>
</evidence>
<gene>
    <name evidence="3" type="ORF">FB558_2973</name>
</gene>
<dbReference type="Gene3D" id="3.30.565.10">
    <property type="entry name" value="Histidine kinase-like ATPase, C-terminal domain"/>
    <property type="match status" value="1"/>
</dbReference>
<organism evidence="3 4">
    <name type="scientific">Pseudonocardia kunmingensis</name>
    <dbReference type="NCBI Taxonomy" id="630975"/>
    <lineage>
        <taxon>Bacteria</taxon>
        <taxon>Bacillati</taxon>
        <taxon>Actinomycetota</taxon>
        <taxon>Actinomycetes</taxon>
        <taxon>Pseudonocardiales</taxon>
        <taxon>Pseudonocardiaceae</taxon>
        <taxon>Pseudonocardia</taxon>
    </lineage>
</organism>
<name>A0A543E3K1_9PSEU</name>
<evidence type="ECO:0000259" key="2">
    <source>
        <dbReference type="Pfam" id="PF13581"/>
    </source>
</evidence>
<dbReference type="AlphaFoldDB" id="A0A543E3K1"/>
<sequence length="131" mass="14268">MSTQSMTLDVPPAPDAPRSVRRLVRSILDVWQCSSPDGAADAELLTHEIVANAVEHAGGEHSLALELAHSDGWLRVSLADGSAVRPMIREINDPAVGGLGMRMVDTIADRWGSEDHHGGKRVWFELRLRPT</sequence>
<dbReference type="InterPro" id="IPR050267">
    <property type="entry name" value="Anti-sigma-factor_SerPK"/>
</dbReference>
<dbReference type="InterPro" id="IPR036890">
    <property type="entry name" value="HATPase_C_sf"/>
</dbReference>
<dbReference type="SUPFAM" id="SSF55874">
    <property type="entry name" value="ATPase domain of HSP90 chaperone/DNA topoisomerase II/histidine kinase"/>
    <property type="match status" value="1"/>
</dbReference>
<dbReference type="PANTHER" id="PTHR35526:SF3">
    <property type="entry name" value="ANTI-SIGMA-F FACTOR RSBW"/>
    <property type="match status" value="1"/>
</dbReference>
<evidence type="ECO:0000313" key="3">
    <source>
        <dbReference type="EMBL" id="TQM16166.1"/>
    </source>
</evidence>
<dbReference type="CDD" id="cd16936">
    <property type="entry name" value="HATPase_RsbW-like"/>
    <property type="match status" value="1"/>
</dbReference>
<keyword evidence="1" id="KW-0418">Kinase</keyword>
<accession>A0A543E3K1</accession>
<keyword evidence="1" id="KW-0723">Serine/threonine-protein kinase</keyword>
<reference evidence="3 4" key="1">
    <citation type="submission" date="2019-06" db="EMBL/GenBank/DDBJ databases">
        <title>Sequencing the genomes of 1000 actinobacteria strains.</title>
        <authorList>
            <person name="Klenk H.-P."/>
        </authorList>
    </citation>
    <scope>NUCLEOTIDE SEQUENCE [LARGE SCALE GENOMIC DNA]</scope>
    <source>
        <strain evidence="3 4">DSM 45301</strain>
    </source>
</reference>
<dbReference type="EMBL" id="VFPA01000001">
    <property type="protein sequence ID" value="TQM16166.1"/>
    <property type="molecule type" value="Genomic_DNA"/>
</dbReference>
<dbReference type="RefSeq" id="WP_170231304.1">
    <property type="nucleotide sequence ID" value="NZ_VFPA01000001.1"/>
</dbReference>
<dbReference type="PANTHER" id="PTHR35526">
    <property type="entry name" value="ANTI-SIGMA-F FACTOR RSBW-RELATED"/>
    <property type="match status" value="1"/>
</dbReference>
<proteinExistence type="predicted"/>
<dbReference type="Proteomes" id="UP000315677">
    <property type="component" value="Unassembled WGS sequence"/>
</dbReference>
<protein>
    <submittedName>
        <fullName evidence="3">Anti-sigma regulatory factor (Ser/Thr protein kinase)</fullName>
    </submittedName>
</protein>
<comment type="caution">
    <text evidence="3">The sequence shown here is derived from an EMBL/GenBank/DDBJ whole genome shotgun (WGS) entry which is preliminary data.</text>
</comment>
<dbReference type="InterPro" id="IPR003594">
    <property type="entry name" value="HATPase_dom"/>
</dbReference>
<dbReference type="GO" id="GO:0004674">
    <property type="term" value="F:protein serine/threonine kinase activity"/>
    <property type="evidence" value="ECO:0007669"/>
    <property type="project" value="UniProtKB-KW"/>
</dbReference>
<evidence type="ECO:0000256" key="1">
    <source>
        <dbReference type="ARBA" id="ARBA00022527"/>
    </source>
</evidence>
<dbReference type="Pfam" id="PF13581">
    <property type="entry name" value="HATPase_c_2"/>
    <property type="match status" value="1"/>
</dbReference>
<feature type="domain" description="Histidine kinase/HSP90-like ATPase" evidence="2">
    <location>
        <begin position="11"/>
        <end position="124"/>
    </location>
</feature>
<keyword evidence="1" id="KW-0808">Transferase</keyword>
<keyword evidence="4" id="KW-1185">Reference proteome</keyword>